<evidence type="ECO:0008006" key="3">
    <source>
        <dbReference type="Google" id="ProtNLM"/>
    </source>
</evidence>
<dbReference type="PANTHER" id="PTHR37804">
    <property type="entry name" value="CDAA REGULATORY PROTEIN CDAR"/>
    <property type="match status" value="1"/>
</dbReference>
<dbReference type="Gene3D" id="2.170.120.40">
    <property type="entry name" value="YbbR-like domain"/>
    <property type="match status" value="2"/>
</dbReference>
<sequence>MDKLLDSPWFLRFTALFLAILLFYTVKTDEGKLMNNSSSEDMEVIHDVPVEVYYDNENLIVTGIPETVNVTIDGPVNIVQTTKLLKDFTLYVDLTSLLMGEHQVRIRHENISEKLQVRIDPATIDINIEEKITETFRIEPEFNERLLAEGFNVVNMEVQPSTVEVTGAKSVIESINFVKATVAIDAGVRESFEQEARVRVLDRDLNKLDVDIMPENVTIKVDVQEHTKEVPIVINETGTPPNGVTINSITPEVNSIVLSGPKRVLNEIETFPIDIDVSKIEKSGTVEVKLKKPKEIFSLSPTTINVKIDTTIEGAVEEEEVAEETAGEGATAVETTKVEDVPVVITGLNEKFKGTFIEPVNGLVTITVKATPDVISKLKKSDFAVSINASPASEEGEEVFPIHVKGPPNVEWTLSMEEATLKIELA</sequence>
<accession>A0A1D8JCY1</accession>
<evidence type="ECO:0000313" key="1">
    <source>
        <dbReference type="EMBL" id="AOV06565.1"/>
    </source>
</evidence>
<name>A0A1D8JCY1_9BACL</name>
<dbReference type="PANTHER" id="PTHR37804:SF1">
    <property type="entry name" value="CDAA REGULATORY PROTEIN CDAR"/>
    <property type="match status" value="1"/>
</dbReference>
<dbReference type="RefSeq" id="WP_075526673.1">
    <property type="nucleotide sequence ID" value="NZ_CP017560.1"/>
</dbReference>
<dbReference type="KEGG" id="surl:BI350_02380"/>
<dbReference type="InterPro" id="IPR012505">
    <property type="entry name" value="YbbR"/>
</dbReference>
<gene>
    <name evidence="1" type="ORF">BI350_02380</name>
</gene>
<dbReference type="AlphaFoldDB" id="A0A1D8JCY1"/>
<dbReference type="EMBL" id="CP017560">
    <property type="protein sequence ID" value="AOV06565.1"/>
    <property type="molecule type" value="Genomic_DNA"/>
</dbReference>
<proteinExistence type="predicted"/>
<dbReference type="Proteomes" id="UP000185746">
    <property type="component" value="Chromosome"/>
</dbReference>
<dbReference type="InterPro" id="IPR053154">
    <property type="entry name" value="c-di-AMP_regulator"/>
</dbReference>
<keyword evidence="2" id="KW-1185">Reference proteome</keyword>
<organism evidence="1 2">
    <name type="scientific">Sporosarcina ureilytica</name>
    <dbReference type="NCBI Taxonomy" id="298596"/>
    <lineage>
        <taxon>Bacteria</taxon>
        <taxon>Bacillati</taxon>
        <taxon>Bacillota</taxon>
        <taxon>Bacilli</taxon>
        <taxon>Bacillales</taxon>
        <taxon>Caryophanaceae</taxon>
        <taxon>Sporosarcina</taxon>
    </lineage>
</organism>
<evidence type="ECO:0000313" key="2">
    <source>
        <dbReference type="Proteomes" id="UP000185746"/>
    </source>
</evidence>
<dbReference type="Gene3D" id="2.170.120.30">
    <property type="match status" value="2"/>
</dbReference>
<protein>
    <recommendedName>
        <fullName evidence="3">YbbR-like domain-containing protein YbbR</fullName>
    </recommendedName>
</protein>
<reference evidence="1 2" key="1">
    <citation type="submission" date="2016-09" db="EMBL/GenBank/DDBJ databases">
        <title>Complete genome sequence of the Lysinibacillus sphaericus LMG 22257, a specie of Bacillus with ureolytic activity that can effectively biodeposit calcium carbonate.</title>
        <authorList>
            <person name="Yan W."/>
        </authorList>
    </citation>
    <scope>NUCLEOTIDE SEQUENCE [LARGE SCALE GENOMIC DNA]</scope>
    <source>
        <strain evidence="1 2">LMG 22257</strain>
    </source>
</reference>
<dbReference type="Pfam" id="PF07949">
    <property type="entry name" value="YbbR"/>
    <property type="match status" value="3"/>
</dbReference>